<reference evidence="1 2" key="1">
    <citation type="submission" date="2021-04" db="EMBL/GenBank/DDBJ databases">
        <authorList>
            <person name="De Guttry C."/>
            <person name="Zahm M."/>
            <person name="Klopp C."/>
            <person name="Cabau C."/>
            <person name="Louis A."/>
            <person name="Berthelot C."/>
            <person name="Parey E."/>
            <person name="Roest Crollius H."/>
            <person name="Montfort J."/>
            <person name="Robinson-Rechavi M."/>
            <person name="Bucao C."/>
            <person name="Bouchez O."/>
            <person name="Gislard M."/>
            <person name="Lluch J."/>
            <person name="Milhes M."/>
            <person name="Lampietro C."/>
            <person name="Lopez Roques C."/>
            <person name="Donnadieu C."/>
            <person name="Braasch I."/>
            <person name="Desvignes T."/>
            <person name="Postlethwait J."/>
            <person name="Bobe J."/>
            <person name="Wedekind C."/>
            <person name="Guiguen Y."/>
        </authorList>
    </citation>
    <scope>NUCLEOTIDE SEQUENCE [LARGE SCALE GENOMIC DNA]</scope>
    <source>
        <strain evidence="1">Cs_M1</strain>
        <tissue evidence="1">Blood</tissue>
    </source>
</reference>
<accession>A0AAN8LT39</accession>
<comment type="caution">
    <text evidence="1">The sequence shown here is derived from an EMBL/GenBank/DDBJ whole genome shotgun (WGS) entry which is preliminary data.</text>
</comment>
<dbReference type="AlphaFoldDB" id="A0AAN8LT39"/>
<dbReference type="EMBL" id="JAGTTL010000020">
    <property type="protein sequence ID" value="KAK6307606.1"/>
    <property type="molecule type" value="Genomic_DNA"/>
</dbReference>
<evidence type="ECO:0000313" key="1">
    <source>
        <dbReference type="EMBL" id="KAK6307606.1"/>
    </source>
</evidence>
<keyword evidence="2" id="KW-1185">Reference proteome</keyword>
<dbReference type="Proteomes" id="UP001356427">
    <property type="component" value="Unassembled WGS sequence"/>
</dbReference>
<protein>
    <submittedName>
        <fullName evidence="1">Uncharacterized protein</fullName>
    </submittedName>
</protein>
<proteinExistence type="predicted"/>
<sequence>MACFGSDQYLSLALVLGALCEPPFEPLESVDLKVLSYKTALLMTLAKSLAFELFPFSCPPFASSEQRRLHGLCLVHALRTYRTKDIQVAQACPFIFHQGCDGATDGTAASGNRSQASVFREKAVFLEKKESEDMS</sequence>
<name>A0AAN8LT39_9TELE</name>
<gene>
    <name evidence="1" type="ORF">J4Q44_G00227540</name>
</gene>
<evidence type="ECO:0000313" key="2">
    <source>
        <dbReference type="Proteomes" id="UP001356427"/>
    </source>
</evidence>
<organism evidence="1 2">
    <name type="scientific">Coregonus suidteri</name>
    <dbReference type="NCBI Taxonomy" id="861788"/>
    <lineage>
        <taxon>Eukaryota</taxon>
        <taxon>Metazoa</taxon>
        <taxon>Chordata</taxon>
        <taxon>Craniata</taxon>
        <taxon>Vertebrata</taxon>
        <taxon>Euteleostomi</taxon>
        <taxon>Actinopterygii</taxon>
        <taxon>Neopterygii</taxon>
        <taxon>Teleostei</taxon>
        <taxon>Protacanthopterygii</taxon>
        <taxon>Salmoniformes</taxon>
        <taxon>Salmonidae</taxon>
        <taxon>Coregoninae</taxon>
        <taxon>Coregonus</taxon>
    </lineage>
</organism>